<keyword evidence="2" id="KW-1185">Reference proteome</keyword>
<accession>A8PD44</accession>
<dbReference type="Proteomes" id="UP000001861">
    <property type="component" value="Unassembled WGS sequence"/>
</dbReference>
<dbReference type="InParanoid" id="A8PD44"/>
<dbReference type="GeneID" id="6017175"/>
<protein>
    <submittedName>
        <fullName evidence="1">Uncharacterized protein</fullName>
    </submittedName>
</protein>
<comment type="caution">
    <text evidence="1">The sequence shown here is derived from an EMBL/GenBank/DDBJ whole genome shotgun (WGS) entry which is preliminary data.</text>
</comment>
<evidence type="ECO:0000313" key="2">
    <source>
        <dbReference type="Proteomes" id="UP000001861"/>
    </source>
</evidence>
<dbReference type="VEuPathDB" id="FungiDB:CC1G_07258"/>
<dbReference type="KEGG" id="cci:CC1G_07258"/>
<dbReference type="RefSeq" id="XP_001840528.1">
    <property type="nucleotide sequence ID" value="XM_001840476.1"/>
</dbReference>
<dbReference type="EMBL" id="AACS02000006">
    <property type="protein sequence ID" value="EAU81328.1"/>
    <property type="molecule type" value="Genomic_DNA"/>
</dbReference>
<sequence length="81" mass="9181">MADRIWLHSKDYDECLATFPASIEFADQRDALTLPVEPIRKPGGRPTIPAPVYMAGFLVSDEWVVERAFRQKEPIGCDEIC</sequence>
<evidence type="ECO:0000313" key="1">
    <source>
        <dbReference type="EMBL" id="EAU81328.1"/>
    </source>
</evidence>
<proteinExistence type="predicted"/>
<organism evidence="1 2">
    <name type="scientific">Coprinopsis cinerea (strain Okayama-7 / 130 / ATCC MYA-4618 / FGSC 9003)</name>
    <name type="common">Inky cap fungus</name>
    <name type="synonym">Hormographiella aspergillata</name>
    <dbReference type="NCBI Taxonomy" id="240176"/>
    <lineage>
        <taxon>Eukaryota</taxon>
        <taxon>Fungi</taxon>
        <taxon>Dikarya</taxon>
        <taxon>Basidiomycota</taxon>
        <taxon>Agaricomycotina</taxon>
        <taxon>Agaricomycetes</taxon>
        <taxon>Agaricomycetidae</taxon>
        <taxon>Agaricales</taxon>
        <taxon>Agaricineae</taxon>
        <taxon>Psathyrellaceae</taxon>
        <taxon>Coprinopsis</taxon>
    </lineage>
</organism>
<name>A8PD44_COPC7</name>
<reference evidence="1 2" key="1">
    <citation type="journal article" date="2010" name="Proc. Natl. Acad. Sci. U.S.A.">
        <title>Insights into evolution of multicellular fungi from the assembled chromosomes of the mushroom Coprinopsis cinerea (Coprinus cinereus).</title>
        <authorList>
            <person name="Stajich J.E."/>
            <person name="Wilke S.K."/>
            <person name="Ahren D."/>
            <person name="Au C.H."/>
            <person name="Birren B.W."/>
            <person name="Borodovsky M."/>
            <person name="Burns C."/>
            <person name="Canback B."/>
            <person name="Casselton L.A."/>
            <person name="Cheng C.K."/>
            <person name="Deng J."/>
            <person name="Dietrich F.S."/>
            <person name="Fargo D.C."/>
            <person name="Farman M.L."/>
            <person name="Gathman A.C."/>
            <person name="Goldberg J."/>
            <person name="Guigo R."/>
            <person name="Hoegger P.J."/>
            <person name="Hooker J.B."/>
            <person name="Huggins A."/>
            <person name="James T.Y."/>
            <person name="Kamada T."/>
            <person name="Kilaru S."/>
            <person name="Kodira C."/>
            <person name="Kues U."/>
            <person name="Kupfer D."/>
            <person name="Kwan H.S."/>
            <person name="Lomsadze A."/>
            <person name="Li W."/>
            <person name="Lilly W.W."/>
            <person name="Ma L.J."/>
            <person name="Mackey A.J."/>
            <person name="Manning G."/>
            <person name="Martin F."/>
            <person name="Muraguchi H."/>
            <person name="Natvig D.O."/>
            <person name="Palmerini H."/>
            <person name="Ramesh M.A."/>
            <person name="Rehmeyer C.J."/>
            <person name="Roe B.A."/>
            <person name="Shenoy N."/>
            <person name="Stanke M."/>
            <person name="Ter-Hovhannisyan V."/>
            <person name="Tunlid A."/>
            <person name="Velagapudi R."/>
            <person name="Vision T.J."/>
            <person name="Zeng Q."/>
            <person name="Zolan M.E."/>
            <person name="Pukkila P.J."/>
        </authorList>
    </citation>
    <scope>NUCLEOTIDE SEQUENCE [LARGE SCALE GENOMIC DNA]</scope>
    <source>
        <strain evidence="2">Okayama-7 / 130 / ATCC MYA-4618 / FGSC 9003</strain>
    </source>
</reference>
<dbReference type="AlphaFoldDB" id="A8PD44"/>
<gene>
    <name evidence="1" type="ORF">CC1G_07258</name>
</gene>